<accession>A0A0E1VSP8</accession>
<protein>
    <submittedName>
        <fullName evidence="1">Uncharacterized protein</fullName>
    </submittedName>
</protein>
<reference evidence="1" key="1">
    <citation type="submission" date="2009-05" db="EMBL/GenBank/DDBJ databases">
        <authorList>
            <person name="Harkins D.M."/>
            <person name="DeShazer D."/>
            <person name="Woods D.E."/>
            <person name="Brinkac L.M."/>
            <person name="Brown K.A."/>
            <person name="Hung G.C."/>
            <person name="Tuanyok A."/>
            <person name="Zhang B."/>
            <person name="Nierman W.C."/>
        </authorList>
    </citation>
    <scope>NUCLEOTIDE SEQUENCE [LARGE SCALE GENOMIC DNA]</scope>
    <source>
        <strain evidence="1">1710a</strain>
    </source>
</reference>
<dbReference type="EMBL" id="CM000833">
    <property type="protein sequence ID" value="EET03119.1"/>
    <property type="molecule type" value="Genomic_DNA"/>
</dbReference>
<gene>
    <name evidence="1" type="ORF">BURPS1710A_A2903</name>
</gene>
<dbReference type="AlphaFoldDB" id="A0A0E1VSP8"/>
<dbReference type="Proteomes" id="UP000001812">
    <property type="component" value="Chromosome II"/>
</dbReference>
<evidence type="ECO:0000313" key="1">
    <source>
        <dbReference type="EMBL" id="EET03119.1"/>
    </source>
</evidence>
<name>A0A0E1VSP8_BURPE</name>
<organism evidence="1">
    <name type="scientific">Burkholderia pseudomallei 1710a</name>
    <dbReference type="NCBI Taxonomy" id="320371"/>
    <lineage>
        <taxon>Bacteria</taxon>
        <taxon>Pseudomonadati</taxon>
        <taxon>Pseudomonadota</taxon>
        <taxon>Betaproteobacteria</taxon>
        <taxon>Burkholderiales</taxon>
        <taxon>Burkholderiaceae</taxon>
        <taxon>Burkholderia</taxon>
        <taxon>pseudomallei group</taxon>
    </lineage>
</organism>
<dbReference type="HOGENOM" id="CLU_203044_0_0_4"/>
<proteinExistence type="predicted"/>
<sequence length="72" mass="7743">MGEGGQAVFRSMSLPMRAQGRPLAPGLPRVRSNVARRDRAAVAVFGARVRVRASARADVNARASLVCRRALQ</sequence>